<keyword evidence="7" id="KW-0464">Manganese</keyword>
<dbReference type="HAMAP" id="MF_00181">
    <property type="entry name" value="Cytosol_peptidase_M17"/>
    <property type="match status" value="1"/>
</dbReference>
<dbReference type="Gene3D" id="3.40.220.10">
    <property type="entry name" value="Leucine Aminopeptidase, subunit E, domain 1"/>
    <property type="match status" value="1"/>
</dbReference>
<evidence type="ECO:0000313" key="10">
    <source>
        <dbReference type="Proteomes" id="UP000177396"/>
    </source>
</evidence>
<keyword evidence="4 7" id="KW-0031">Aminopeptidase</keyword>
<comment type="catalytic activity">
    <reaction evidence="1 7">
        <text>Release of an N-terminal amino acid, Xaa-|-Yaa-, in which Xaa is preferably Leu, but may be other amino acids including Pro although not Arg or Lys, and Yaa may be Pro. Amino acid amides and methyl esters are also readily hydrolyzed, but rates on arylamides are exceedingly low.</text>
        <dbReference type="EC" id="3.4.11.1"/>
    </reaction>
</comment>
<evidence type="ECO:0000313" key="9">
    <source>
        <dbReference type="EMBL" id="OGF98939.1"/>
    </source>
</evidence>
<keyword evidence="7" id="KW-0479">Metal-binding</keyword>
<dbReference type="GO" id="GO:0006508">
    <property type="term" value="P:proteolysis"/>
    <property type="evidence" value="ECO:0007669"/>
    <property type="project" value="UniProtKB-KW"/>
</dbReference>
<comment type="catalytic activity">
    <reaction evidence="2 7">
        <text>Release of an N-terminal amino acid, preferentially leucine, but not glutamic or aspartic acids.</text>
        <dbReference type="EC" id="3.4.11.10"/>
    </reaction>
</comment>
<dbReference type="NCBIfam" id="NF002073">
    <property type="entry name" value="PRK00913.1-2"/>
    <property type="match status" value="1"/>
</dbReference>
<feature type="binding site" evidence="7">
    <location>
        <position position="267"/>
    </location>
    <ligand>
        <name>Mn(2+)</name>
        <dbReference type="ChEBI" id="CHEBI:29035"/>
        <label>2</label>
    </ligand>
</feature>
<dbReference type="PANTHER" id="PTHR11963:SF23">
    <property type="entry name" value="CYTOSOL AMINOPEPTIDASE"/>
    <property type="match status" value="1"/>
</dbReference>
<dbReference type="EC" id="3.4.11.1" evidence="7"/>
<keyword evidence="5 7" id="KW-0645">Protease</keyword>
<dbReference type="EMBL" id="MFJB01000078">
    <property type="protein sequence ID" value="OGF98939.1"/>
    <property type="molecule type" value="Genomic_DNA"/>
</dbReference>
<feature type="binding site" evidence="7">
    <location>
        <position position="349"/>
    </location>
    <ligand>
        <name>Mn(2+)</name>
        <dbReference type="ChEBI" id="CHEBI:29035"/>
        <label>1</label>
    </ligand>
</feature>
<gene>
    <name evidence="7" type="primary">pepA</name>
    <name evidence="9" type="ORF">A2153_03450</name>
</gene>
<evidence type="ECO:0000256" key="3">
    <source>
        <dbReference type="ARBA" id="ARBA00009528"/>
    </source>
</evidence>
<protein>
    <recommendedName>
        <fullName evidence="7">Probable cytosol aminopeptidase</fullName>
        <ecNumber evidence="7">3.4.11.1</ecNumber>
    </recommendedName>
    <alternativeName>
        <fullName evidence="7">Leucine aminopeptidase</fullName>
        <shortName evidence="7">LAP</shortName>
        <ecNumber evidence="7">3.4.11.10</ecNumber>
    </alternativeName>
    <alternativeName>
        <fullName evidence="7">Leucyl aminopeptidase</fullName>
    </alternativeName>
</protein>
<proteinExistence type="inferred from homology"/>
<evidence type="ECO:0000256" key="6">
    <source>
        <dbReference type="ARBA" id="ARBA00022801"/>
    </source>
</evidence>
<dbReference type="PANTHER" id="PTHR11963">
    <property type="entry name" value="LEUCINE AMINOPEPTIDASE-RELATED"/>
    <property type="match status" value="1"/>
</dbReference>
<dbReference type="PROSITE" id="PS00631">
    <property type="entry name" value="CYTOSOL_AP"/>
    <property type="match status" value="1"/>
</dbReference>
<dbReference type="Gene3D" id="3.40.630.10">
    <property type="entry name" value="Zn peptidases"/>
    <property type="match status" value="1"/>
</dbReference>
<sequence length="499" mass="55146">MKFSLKSKKISQLEVDTLNLFLWEDEEIEKYKEFPGELLLYIKDAVKRENFNQDRDEVLLLSSKGIISAYKLIITGLGKKKDFDRGILAEQVAKSIRKSKENKAVKIGIVLADDWCDLFGIKNSVQTIVEAVSLADYRFLKYKSEEEKNKIRMLEEVILSLPFASLSQAEEGIREGQIMSKATLFARDLINEPPQVTTPTYLAQEAMKIGKNSNGLVKVTILEKEEIEKLGMNSFLGVARGSDEQPKFIILKYRPARPRKKLAVIGKGITFDTGGLSLKTAEYMETMKLDMSGAAAILGIFSAISSFKPNAEVTGLIPACENMPSGRALKPGDILRAMNGKTIEVINTDAEGRLTLADALSYAVKKEKPDEIIDLATLTGACMVALGQDIAGMFGNDDKLLKTFTKISLETGDKVWQLPLEKGYKDLIKSHIADIRNIATTKYGGAITASLFLEEFVDNTSWIHLDIAGPAYMEKDTPLIPAGGAGFGVRLILHYLNSL</sequence>
<dbReference type="NCBIfam" id="NF002074">
    <property type="entry name" value="PRK00913.1-4"/>
    <property type="match status" value="1"/>
</dbReference>
<dbReference type="NCBIfam" id="NF002083">
    <property type="entry name" value="PRK00913.3-5"/>
    <property type="match status" value="1"/>
</dbReference>
<feature type="binding site" evidence="7">
    <location>
        <position position="351"/>
    </location>
    <ligand>
        <name>Mn(2+)</name>
        <dbReference type="ChEBI" id="CHEBI:29035"/>
        <label>1</label>
    </ligand>
</feature>
<evidence type="ECO:0000256" key="7">
    <source>
        <dbReference type="HAMAP-Rule" id="MF_00181"/>
    </source>
</evidence>
<dbReference type="GO" id="GO:0005737">
    <property type="term" value="C:cytoplasm"/>
    <property type="evidence" value="ECO:0007669"/>
    <property type="project" value="UniProtKB-SubCell"/>
</dbReference>
<evidence type="ECO:0000259" key="8">
    <source>
        <dbReference type="PROSITE" id="PS00631"/>
    </source>
</evidence>
<dbReference type="Pfam" id="PF00883">
    <property type="entry name" value="Peptidase_M17"/>
    <property type="match status" value="1"/>
</dbReference>
<evidence type="ECO:0000256" key="2">
    <source>
        <dbReference type="ARBA" id="ARBA00000967"/>
    </source>
</evidence>
<dbReference type="AlphaFoldDB" id="A0A1F5YFL7"/>
<evidence type="ECO:0000256" key="5">
    <source>
        <dbReference type="ARBA" id="ARBA00022670"/>
    </source>
</evidence>
<dbReference type="InterPro" id="IPR023042">
    <property type="entry name" value="Peptidase_M17_leu_NH2_pept"/>
</dbReference>
<comment type="caution">
    <text evidence="9">The sequence shown here is derived from an EMBL/GenBank/DDBJ whole genome shotgun (WGS) entry which is preliminary data.</text>
</comment>
<dbReference type="CDD" id="cd00433">
    <property type="entry name" value="Peptidase_M17"/>
    <property type="match status" value="1"/>
</dbReference>
<organism evidence="9 10">
    <name type="scientific">Candidatus Gottesmanbacteria bacterium RBG_16_38_7b</name>
    <dbReference type="NCBI Taxonomy" id="1798372"/>
    <lineage>
        <taxon>Bacteria</taxon>
        <taxon>Candidatus Gottesmaniibacteriota</taxon>
    </lineage>
</organism>
<feature type="domain" description="Cytosol aminopeptidase" evidence="8">
    <location>
        <begin position="347"/>
        <end position="354"/>
    </location>
</feature>
<comment type="similarity">
    <text evidence="3 7">Belongs to the peptidase M17 family.</text>
</comment>
<comment type="cofactor">
    <cofactor evidence="7">
        <name>Mn(2+)</name>
        <dbReference type="ChEBI" id="CHEBI:29035"/>
    </cofactor>
    <text evidence="7">Binds 2 manganese ions per subunit.</text>
</comment>
<dbReference type="InterPro" id="IPR011356">
    <property type="entry name" value="Leucine_aapep/pepB"/>
</dbReference>
<dbReference type="GO" id="GO:0030145">
    <property type="term" value="F:manganese ion binding"/>
    <property type="evidence" value="ECO:0007669"/>
    <property type="project" value="UniProtKB-UniRule"/>
</dbReference>
<dbReference type="Proteomes" id="UP000177396">
    <property type="component" value="Unassembled WGS sequence"/>
</dbReference>
<dbReference type="Pfam" id="PF02789">
    <property type="entry name" value="Peptidase_M17_N"/>
    <property type="match status" value="1"/>
</dbReference>
<evidence type="ECO:0000256" key="1">
    <source>
        <dbReference type="ARBA" id="ARBA00000135"/>
    </source>
</evidence>
<dbReference type="GO" id="GO:0070006">
    <property type="term" value="F:metalloaminopeptidase activity"/>
    <property type="evidence" value="ECO:0007669"/>
    <property type="project" value="InterPro"/>
</dbReference>
<name>A0A1F5YFL7_9BACT</name>
<keyword evidence="7" id="KW-0963">Cytoplasm</keyword>
<keyword evidence="6 7" id="KW-0378">Hydrolase</keyword>
<dbReference type="InterPro" id="IPR008283">
    <property type="entry name" value="Peptidase_M17_N"/>
</dbReference>
<feature type="binding site" evidence="7">
    <location>
        <position position="290"/>
    </location>
    <ligand>
        <name>Mn(2+)</name>
        <dbReference type="ChEBI" id="CHEBI:29035"/>
        <label>2</label>
    </ligand>
</feature>
<evidence type="ECO:0000256" key="4">
    <source>
        <dbReference type="ARBA" id="ARBA00022438"/>
    </source>
</evidence>
<feature type="binding site" evidence="7">
    <location>
        <position position="272"/>
    </location>
    <ligand>
        <name>Mn(2+)</name>
        <dbReference type="ChEBI" id="CHEBI:29035"/>
        <label>2</label>
    </ligand>
</feature>
<dbReference type="SUPFAM" id="SSF52949">
    <property type="entry name" value="Macro domain-like"/>
    <property type="match status" value="1"/>
</dbReference>
<dbReference type="SUPFAM" id="SSF53187">
    <property type="entry name" value="Zn-dependent exopeptidases"/>
    <property type="match status" value="1"/>
</dbReference>
<dbReference type="EC" id="3.4.11.10" evidence="7"/>
<accession>A0A1F5YFL7</accession>
<reference evidence="9 10" key="1">
    <citation type="journal article" date="2016" name="Nat. Commun.">
        <title>Thousands of microbial genomes shed light on interconnected biogeochemical processes in an aquifer system.</title>
        <authorList>
            <person name="Anantharaman K."/>
            <person name="Brown C.T."/>
            <person name="Hug L.A."/>
            <person name="Sharon I."/>
            <person name="Castelle C.J."/>
            <person name="Probst A.J."/>
            <person name="Thomas B.C."/>
            <person name="Singh A."/>
            <person name="Wilkins M.J."/>
            <person name="Karaoz U."/>
            <person name="Brodie E.L."/>
            <person name="Williams K.H."/>
            <person name="Hubbard S.S."/>
            <person name="Banfield J.F."/>
        </authorList>
    </citation>
    <scope>NUCLEOTIDE SEQUENCE [LARGE SCALE GENOMIC DNA]</scope>
</reference>
<comment type="function">
    <text evidence="7">Presumably involved in the processing and regular turnover of intracellular proteins. Catalyzes the removal of unsubstituted N-terminal amino acids from various peptides.</text>
</comment>
<feature type="active site" evidence="7">
    <location>
        <position position="353"/>
    </location>
</feature>
<comment type="subcellular location">
    <subcellularLocation>
        <location evidence="7">Cytoplasm</location>
    </subcellularLocation>
</comment>
<dbReference type="InterPro" id="IPR000819">
    <property type="entry name" value="Peptidase_M17_C"/>
</dbReference>
<dbReference type="PRINTS" id="PR00481">
    <property type="entry name" value="LAMNOPPTDASE"/>
</dbReference>
<feature type="binding site" evidence="7">
    <location>
        <position position="272"/>
    </location>
    <ligand>
        <name>Mn(2+)</name>
        <dbReference type="ChEBI" id="CHEBI:29035"/>
        <label>1</label>
    </ligand>
</feature>
<feature type="binding site" evidence="7">
    <location>
        <position position="351"/>
    </location>
    <ligand>
        <name>Mn(2+)</name>
        <dbReference type="ChEBI" id="CHEBI:29035"/>
        <label>2</label>
    </ligand>
</feature>
<dbReference type="InterPro" id="IPR043472">
    <property type="entry name" value="Macro_dom-like"/>
</dbReference>
<feature type="active site" evidence="7">
    <location>
        <position position="279"/>
    </location>
</feature>